<evidence type="ECO:0000313" key="3">
    <source>
        <dbReference type="EMBL" id="SDY22004.1"/>
    </source>
</evidence>
<dbReference type="OrthoDB" id="9776544at2"/>
<dbReference type="EMBL" id="FNPR01000001">
    <property type="protein sequence ID" value="SDY22004.1"/>
    <property type="molecule type" value="Genomic_DNA"/>
</dbReference>
<reference evidence="3 4" key="1">
    <citation type="submission" date="2016-10" db="EMBL/GenBank/DDBJ databases">
        <authorList>
            <person name="de Groot N.N."/>
        </authorList>
    </citation>
    <scope>NUCLEOTIDE SEQUENCE [LARGE SCALE GENOMIC DNA]</scope>
    <source>
        <strain evidence="3 4">DSM 24677</strain>
    </source>
</reference>
<dbReference type="InterPro" id="IPR036291">
    <property type="entry name" value="NAD(P)-bd_dom_sf"/>
</dbReference>
<dbReference type="InterPro" id="IPR000683">
    <property type="entry name" value="Gfo/Idh/MocA-like_OxRdtase_N"/>
</dbReference>
<dbReference type="GO" id="GO:0000166">
    <property type="term" value="F:nucleotide binding"/>
    <property type="evidence" value="ECO:0007669"/>
    <property type="project" value="InterPro"/>
</dbReference>
<proteinExistence type="predicted"/>
<dbReference type="Pfam" id="PF01408">
    <property type="entry name" value="GFO_IDH_MocA"/>
    <property type="match status" value="1"/>
</dbReference>
<protein>
    <submittedName>
        <fullName evidence="3">Predicted dehydrogenase</fullName>
    </submittedName>
</protein>
<dbReference type="Gene3D" id="3.40.50.720">
    <property type="entry name" value="NAD(P)-binding Rossmann-like Domain"/>
    <property type="match status" value="1"/>
</dbReference>
<evidence type="ECO:0000313" key="4">
    <source>
        <dbReference type="Proteomes" id="UP000199026"/>
    </source>
</evidence>
<dbReference type="SUPFAM" id="SSF55347">
    <property type="entry name" value="Glyceraldehyde-3-phosphate dehydrogenase-like, C-terminal domain"/>
    <property type="match status" value="1"/>
</dbReference>
<dbReference type="Gene3D" id="3.30.360.10">
    <property type="entry name" value="Dihydrodipicolinate Reductase, domain 2"/>
    <property type="match status" value="1"/>
</dbReference>
<dbReference type="AlphaFoldDB" id="A0A1H3I4N5"/>
<name>A0A1H3I4N5_9RHOB</name>
<sequence>MKRVAIVGCGFVADLYMRSFAAHPEIEVVSCYDRDEARLEAFSKYWNVTAAADLETVFTEIADTGLILNLTNPRSHYDVNKGALEAGCHVFCEKPLAMSYEDAQSLHAMARARGLQLGSAPSSVLGEAAQTLAKAVRSGDYGTPRLVYAELDDGFIPQAPLEDWKSESGAPWPYVDEFQIGCTLEHAGYYLSWLIAMFGAVTRVNAVSADILPDKRDVADAAPDFSVAVLEFQDGPLVRLSCSIAAPHDHRMRVVTDRGVLAVKKAWDNAAPVKFYKRMRLRRRLLESPLAKRIRLTAKETHPKLPRKGAAAMNFALGPAEMLEAIGTNQDSRIGGDFALHLTEVTLAIQNAGLGGGAYLPKSTCAKMEPMPWAH</sequence>
<organism evidence="3 4">
    <name type="scientific">Lentibacter algarum</name>
    <dbReference type="NCBI Taxonomy" id="576131"/>
    <lineage>
        <taxon>Bacteria</taxon>
        <taxon>Pseudomonadati</taxon>
        <taxon>Pseudomonadota</taxon>
        <taxon>Alphaproteobacteria</taxon>
        <taxon>Rhodobacterales</taxon>
        <taxon>Roseobacteraceae</taxon>
        <taxon>Lentibacter</taxon>
    </lineage>
</organism>
<dbReference type="RefSeq" id="WP_089888052.1">
    <property type="nucleotide sequence ID" value="NZ_CALJFH010000031.1"/>
</dbReference>
<dbReference type="SUPFAM" id="SSF51735">
    <property type="entry name" value="NAD(P)-binding Rossmann-fold domains"/>
    <property type="match status" value="1"/>
</dbReference>
<evidence type="ECO:0000259" key="2">
    <source>
        <dbReference type="Pfam" id="PF22725"/>
    </source>
</evidence>
<gene>
    <name evidence="3" type="ORF">SAMN05444486_101826</name>
</gene>
<dbReference type="Proteomes" id="UP000199026">
    <property type="component" value="Unassembled WGS sequence"/>
</dbReference>
<dbReference type="InterPro" id="IPR055170">
    <property type="entry name" value="GFO_IDH_MocA-like_dom"/>
</dbReference>
<feature type="domain" description="GFO/IDH/MocA-like oxidoreductase" evidence="2">
    <location>
        <begin position="130"/>
        <end position="261"/>
    </location>
</feature>
<dbReference type="PANTHER" id="PTHR43377">
    <property type="entry name" value="BILIVERDIN REDUCTASE A"/>
    <property type="match status" value="1"/>
</dbReference>
<feature type="domain" description="Gfo/Idh/MocA-like oxidoreductase N-terminal" evidence="1">
    <location>
        <begin position="3"/>
        <end position="117"/>
    </location>
</feature>
<dbReference type="STRING" id="576131.SAMN05444486_101826"/>
<accession>A0A1H3I4N5</accession>
<dbReference type="GeneID" id="78123613"/>
<evidence type="ECO:0000259" key="1">
    <source>
        <dbReference type="Pfam" id="PF01408"/>
    </source>
</evidence>
<dbReference type="InterPro" id="IPR051450">
    <property type="entry name" value="Gfo/Idh/MocA_Oxidoreductases"/>
</dbReference>
<dbReference type="Pfam" id="PF22725">
    <property type="entry name" value="GFO_IDH_MocA_C3"/>
    <property type="match status" value="1"/>
</dbReference>
<dbReference type="PANTHER" id="PTHR43377:SF1">
    <property type="entry name" value="BILIVERDIN REDUCTASE A"/>
    <property type="match status" value="1"/>
</dbReference>
<keyword evidence="4" id="KW-1185">Reference proteome</keyword>